<dbReference type="Proteomes" id="UP000501379">
    <property type="component" value="Chromosome"/>
</dbReference>
<gene>
    <name evidence="1" type="ORF">HNE05_03585</name>
</gene>
<evidence type="ECO:0000313" key="1">
    <source>
        <dbReference type="EMBL" id="QKE62477.1"/>
    </source>
</evidence>
<accession>A0A6M8FC81</accession>
<sequence>MTNSLTVLEIVGPWSGEATTSLMQRCKAAWNVPLTELSDHMVATFLEQRIAIPEVLAEAERRLVSEERDETELFEGQLNEAVHRARGI</sequence>
<protein>
    <submittedName>
        <fullName evidence="1">Uncharacterized protein</fullName>
    </submittedName>
</protein>
<dbReference type="KEGG" id="pcam:HNE05_03585"/>
<keyword evidence="2" id="KW-1185">Reference proteome</keyword>
<name>A0A6M8FC81_9GAMM</name>
<organism evidence="1 2">
    <name type="scientific">Aquipseudomonas campi</name>
    <dbReference type="NCBI Taxonomy" id="2731681"/>
    <lineage>
        <taxon>Bacteria</taxon>
        <taxon>Pseudomonadati</taxon>
        <taxon>Pseudomonadota</taxon>
        <taxon>Gammaproteobacteria</taxon>
        <taxon>Pseudomonadales</taxon>
        <taxon>Pseudomonadaceae</taxon>
        <taxon>Aquipseudomonas</taxon>
    </lineage>
</organism>
<dbReference type="EMBL" id="CP053697">
    <property type="protein sequence ID" value="QKE62477.1"/>
    <property type="molecule type" value="Genomic_DNA"/>
</dbReference>
<evidence type="ECO:0000313" key="2">
    <source>
        <dbReference type="Proteomes" id="UP000501379"/>
    </source>
</evidence>
<reference evidence="1" key="1">
    <citation type="submission" date="2020-07" db="EMBL/GenBank/DDBJ databases">
        <title>Nitrate ammonifying Pseudomonas campi sp. nov. isolated from German agricultural grassland.</title>
        <authorList>
            <person name="Timsy T."/>
            <person name="Ulrich A."/>
            <person name="Spanner T."/>
            <person name="Foesel B."/>
            <person name="Kolb S."/>
            <person name="Horn M.A."/>
            <person name="Behrendt U."/>
        </authorList>
    </citation>
    <scope>NUCLEOTIDE SEQUENCE</scope>
    <source>
        <strain evidence="1">S1-A32-2</strain>
    </source>
</reference>
<proteinExistence type="predicted"/>
<dbReference type="AlphaFoldDB" id="A0A6M8FC81"/>
<dbReference type="RefSeq" id="WP_173204309.1">
    <property type="nucleotide sequence ID" value="NZ_CP053697.2"/>
</dbReference>